<evidence type="ECO:0000256" key="2">
    <source>
        <dbReference type="ARBA" id="ARBA00023242"/>
    </source>
</evidence>
<dbReference type="OrthoDB" id="30195at2759"/>
<name>A0A200PQL6_MACCD</name>
<organism evidence="6 7">
    <name type="scientific">Macleaya cordata</name>
    <name type="common">Five-seeded plume-poppy</name>
    <name type="synonym">Bocconia cordata</name>
    <dbReference type="NCBI Taxonomy" id="56857"/>
    <lineage>
        <taxon>Eukaryota</taxon>
        <taxon>Viridiplantae</taxon>
        <taxon>Streptophyta</taxon>
        <taxon>Embryophyta</taxon>
        <taxon>Tracheophyta</taxon>
        <taxon>Spermatophyta</taxon>
        <taxon>Magnoliopsida</taxon>
        <taxon>Ranunculales</taxon>
        <taxon>Papaveraceae</taxon>
        <taxon>Papaveroideae</taxon>
        <taxon>Macleaya</taxon>
    </lineage>
</organism>
<comment type="caution">
    <text evidence="6">The sequence shown here is derived from an EMBL/GenBank/DDBJ whole genome shotgun (WGS) entry which is preliminary data.</text>
</comment>
<dbReference type="EMBL" id="MVGT01004293">
    <property type="protein sequence ID" value="OVA00483.1"/>
    <property type="molecule type" value="Genomic_DNA"/>
</dbReference>
<evidence type="ECO:0000256" key="1">
    <source>
        <dbReference type="ARBA" id="ARBA00004123"/>
    </source>
</evidence>
<dbReference type="AlphaFoldDB" id="A0A200PQL6"/>
<dbReference type="InParanoid" id="A0A200PQL6"/>
<gene>
    <name evidence="6" type="ORF">BVC80_9089g80</name>
</gene>
<dbReference type="InterPro" id="IPR007148">
    <property type="entry name" value="SSU_processome_Utp12"/>
</dbReference>
<sequence length="273" mass="30185">MGRKKLEIETVDVSREKKKVKKKRAASDLDLATAESTENTSHVEAIDELHVDDDLNEPTMGEKLASLNLLDDDKSKSPEEEESSPGTKPPSADSVHVLLKQALHADDRVLLLDCLYTQDEKVIANSTSLLNPSDALKLLDCLVSMIQSRGAVLACALPWLRSLLLQHASGIISQESSLLALNSLYQLIESRVSTFRPTLQLSSCLDYLFAGISDEVDDEMSTITPVIYEDKDESDEDESEDAMDSDQENEEQQEEIVNGGFSDFDESDDDMSD</sequence>
<keyword evidence="7" id="KW-1185">Reference proteome</keyword>
<feature type="region of interest" description="Disordered" evidence="4">
    <location>
        <begin position="227"/>
        <end position="273"/>
    </location>
</feature>
<evidence type="ECO:0000256" key="3">
    <source>
        <dbReference type="ARBA" id="ARBA00038335"/>
    </source>
</evidence>
<dbReference type="GO" id="GO:0000462">
    <property type="term" value="P:maturation of SSU-rRNA from tricistronic rRNA transcript (SSU-rRNA, 5.8S rRNA, LSU-rRNA)"/>
    <property type="evidence" value="ECO:0007669"/>
    <property type="project" value="TreeGrafter"/>
</dbReference>
<dbReference type="InterPro" id="IPR052414">
    <property type="entry name" value="U3_snoRNA-assoc_WDR"/>
</dbReference>
<proteinExistence type="inferred from homology"/>
<feature type="compositionally biased region" description="Basic and acidic residues" evidence="4">
    <location>
        <begin position="1"/>
        <end position="15"/>
    </location>
</feature>
<protein>
    <submittedName>
        <fullName evidence="6">Small-subunit processome</fullName>
    </submittedName>
</protein>
<feature type="domain" description="Small-subunit processome Utp12" evidence="5">
    <location>
        <begin position="108"/>
        <end position="208"/>
    </location>
</feature>
<evidence type="ECO:0000313" key="7">
    <source>
        <dbReference type="Proteomes" id="UP000195402"/>
    </source>
</evidence>
<feature type="region of interest" description="Disordered" evidence="4">
    <location>
        <begin position="1"/>
        <end position="93"/>
    </location>
</feature>
<dbReference type="PANTHER" id="PTHR44267:SF1">
    <property type="entry name" value="WD REPEAT-CONTAINING PROTEIN 43"/>
    <property type="match status" value="1"/>
</dbReference>
<evidence type="ECO:0000313" key="6">
    <source>
        <dbReference type="EMBL" id="OVA00483.1"/>
    </source>
</evidence>
<feature type="compositionally biased region" description="Acidic residues" evidence="4">
    <location>
        <begin position="230"/>
        <end position="254"/>
    </location>
</feature>
<dbReference type="PANTHER" id="PTHR44267">
    <property type="entry name" value="WD REPEAT-CONTAINING PROTEIN 43"/>
    <property type="match status" value="1"/>
</dbReference>
<dbReference type="GO" id="GO:0005730">
    <property type="term" value="C:nucleolus"/>
    <property type="evidence" value="ECO:0007669"/>
    <property type="project" value="TreeGrafter"/>
</dbReference>
<dbReference type="Proteomes" id="UP000195402">
    <property type="component" value="Unassembled WGS sequence"/>
</dbReference>
<feature type="compositionally biased region" description="Basic and acidic residues" evidence="4">
    <location>
        <begin position="44"/>
        <end position="53"/>
    </location>
</feature>
<dbReference type="Pfam" id="PF04003">
    <property type="entry name" value="Utp12"/>
    <property type="match status" value="1"/>
</dbReference>
<dbReference type="OMA" id="FETHESQ"/>
<evidence type="ECO:0000256" key="4">
    <source>
        <dbReference type="SAM" id="MobiDB-lite"/>
    </source>
</evidence>
<evidence type="ECO:0000259" key="5">
    <source>
        <dbReference type="Pfam" id="PF04003"/>
    </source>
</evidence>
<dbReference type="FunCoup" id="A0A200PQL6">
    <property type="interactions" value="484"/>
</dbReference>
<reference evidence="6 7" key="1">
    <citation type="journal article" date="2017" name="Mol. Plant">
        <title>The Genome of Medicinal Plant Macleaya cordata Provides New Insights into Benzylisoquinoline Alkaloids Metabolism.</title>
        <authorList>
            <person name="Liu X."/>
            <person name="Liu Y."/>
            <person name="Huang P."/>
            <person name="Ma Y."/>
            <person name="Qing Z."/>
            <person name="Tang Q."/>
            <person name="Cao H."/>
            <person name="Cheng P."/>
            <person name="Zheng Y."/>
            <person name="Yuan Z."/>
            <person name="Zhou Y."/>
            <person name="Liu J."/>
            <person name="Tang Z."/>
            <person name="Zhuo Y."/>
            <person name="Zhang Y."/>
            <person name="Yu L."/>
            <person name="Huang J."/>
            <person name="Yang P."/>
            <person name="Peng Q."/>
            <person name="Zhang J."/>
            <person name="Jiang W."/>
            <person name="Zhang Z."/>
            <person name="Lin K."/>
            <person name="Ro D.K."/>
            <person name="Chen X."/>
            <person name="Xiong X."/>
            <person name="Shang Y."/>
            <person name="Huang S."/>
            <person name="Zeng J."/>
        </authorList>
    </citation>
    <scope>NUCLEOTIDE SEQUENCE [LARGE SCALE GENOMIC DNA]</scope>
    <source>
        <strain evidence="7">cv. BLH2017</strain>
        <tissue evidence="6">Root</tissue>
    </source>
</reference>
<dbReference type="STRING" id="56857.A0A200PQL6"/>
<comment type="similarity">
    <text evidence="3">Belongs to the UTP5 family.</text>
</comment>
<keyword evidence="2" id="KW-0539">Nucleus</keyword>
<feature type="compositionally biased region" description="Acidic residues" evidence="4">
    <location>
        <begin position="263"/>
        <end position="273"/>
    </location>
</feature>
<comment type="subcellular location">
    <subcellularLocation>
        <location evidence="1">Nucleus</location>
    </subcellularLocation>
</comment>
<accession>A0A200PQL6</accession>